<feature type="transmembrane region" description="Helical" evidence="6">
    <location>
        <begin position="245"/>
        <end position="268"/>
    </location>
</feature>
<dbReference type="Proteomes" id="UP001524435">
    <property type="component" value="Unassembled WGS sequence"/>
</dbReference>
<sequence length="372" mass="39789">MKNKSTLTISLLAIMLGILVGVLIMIATGQNPIALFNALLRGATGIDLMRGTGVNLRYLGEFIVQSMPLILTGLSVAFAYRTGLFNIGAEGQFMVGGCAAISVAILFPMPPVIHMIVAVLAGALAGALWGFLPGFLKSKFNLHEVVICIMMNYIGMYANNYIIVHLPGSTTTITATAPQTASLSSEFLRSITNHSRLNWGIIFLIIAVLAYWFIIEKTSFGYSLRATGFNKDGAQYAGMKVNRNIVYSMMIAGALAGLAGAISVLGTFNYGRVLSAFESYGFDGIAVALTGACNVIGIVLSGLLFGLLKVAQPLLQIVGTPKEIGEIISASIVLFVAMQYGIRIVLNHFKTRKKENRTIDTDQTVSKEGVKS</sequence>
<evidence type="ECO:0000256" key="3">
    <source>
        <dbReference type="ARBA" id="ARBA00022692"/>
    </source>
</evidence>
<dbReference type="CDD" id="cd06580">
    <property type="entry name" value="TM_PBP1_transp_TpRbsC_like"/>
    <property type="match status" value="1"/>
</dbReference>
<comment type="subcellular location">
    <subcellularLocation>
        <location evidence="1">Cell membrane</location>
        <topology evidence="1">Multi-pass membrane protein</topology>
    </subcellularLocation>
</comment>
<feature type="transmembrane region" description="Helical" evidence="6">
    <location>
        <begin position="62"/>
        <end position="80"/>
    </location>
</feature>
<evidence type="ECO:0000256" key="4">
    <source>
        <dbReference type="ARBA" id="ARBA00022989"/>
    </source>
</evidence>
<reference evidence="7 8" key="1">
    <citation type="submission" date="2022-06" db="EMBL/GenBank/DDBJ databases">
        <title>Isolation of gut microbiota from human fecal samples.</title>
        <authorList>
            <person name="Pamer E.G."/>
            <person name="Barat B."/>
            <person name="Waligurski E."/>
            <person name="Medina S."/>
            <person name="Paddock L."/>
            <person name="Mostad J."/>
        </authorList>
    </citation>
    <scope>NUCLEOTIDE SEQUENCE [LARGE SCALE GENOMIC DNA]</scope>
    <source>
        <strain evidence="7 8">DFI.6.1</strain>
    </source>
</reference>
<dbReference type="RefSeq" id="WP_256197356.1">
    <property type="nucleotide sequence ID" value="NZ_JANGCH010000002.1"/>
</dbReference>
<accession>A0ABT1SIJ7</accession>
<keyword evidence="4 6" id="KW-1133">Transmembrane helix</keyword>
<dbReference type="PANTHER" id="PTHR47089:SF1">
    <property type="entry name" value="GUANOSINE ABC TRANSPORTER PERMEASE PROTEIN NUPP"/>
    <property type="match status" value="1"/>
</dbReference>
<proteinExistence type="predicted"/>
<keyword evidence="2" id="KW-1003">Cell membrane</keyword>
<feature type="transmembrane region" description="Helical" evidence="6">
    <location>
        <begin position="280"/>
        <end position="307"/>
    </location>
</feature>
<dbReference type="InterPro" id="IPR001851">
    <property type="entry name" value="ABC_transp_permease"/>
</dbReference>
<dbReference type="EMBL" id="JANGCH010000002">
    <property type="protein sequence ID" value="MCQ5121052.1"/>
    <property type="molecule type" value="Genomic_DNA"/>
</dbReference>
<feature type="transmembrane region" description="Helical" evidence="6">
    <location>
        <begin position="7"/>
        <end position="27"/>
    </location>
</feature>
<dbReference type="Pfam" id="PF02653">
    <property type="entry name" value="BPD_transp_2"/>
    <property type="match status" value="1"/>
</dbReference>
<keyword evidence="8" id="KW-1185">Reference proteome</keyword>
<feature type="transmembrane region" description="Helical" evidence="6">
    <location>
        <begin position="113"/>
        <end position="132"/>
    </location>
</feature>
<keyword evidence="3 6" id="KW-0812">Transmembrane</keyword>
<feature type="transmembrane region" description="Helical" evidence="6">
    <location>
        <begin position="197"/>
        <end position="215"/>
    </location>
</feature>
<evidence type="ECO:0000256" key="6">
    <source>
        <dbReference type="SAM" id="Phobius"/>
    </source>
</evidence>
<evidence type="ECO:0000256" key="2">
    <source>
        <dbReference type="ARBA" id="ARBA00022475"/>
    </source>
</evidence>
<evidence type="ECO:0000313" key="7">
    <source>
        <dbReference type="EMBL" id="MCQ5121052.1"/>
    </source>
</evidence>
<comment type="caution">
    <text evidence="7">The sequence shown here is derived from an EMBL/GenBank/DDBJ whole genome shotgun (WGS) entry which is preliminary data.</text>
</comment>
<name>A0ABT1SIJ7_9FIRM</name>
<evidence type="ECO:0000256" key="5">
    <source>
        <dbReference type="ARBA" id="ARBA00023136"/>
    </source>
</evidence>
<dbReference type="PANTHER" id="PTHR47089">
    <property type="entry name" value="ABC TRANSPORTER, PERMEASE PROTEIN"/>
    <property type="match status" value="1"/>
</dbReference>
<organism evidence="7 8">
    <name type="scientific">Massilicoli timonensis</name>
    <dbReference type="NCBI Taxonomy" id="2015901"/>
    <lineage>
        <taxon>Bacteria</taxon>
        <taxon>Bacillati</taxon>
        <taxon>Bacillota</taxon>
        <taxon>Erysipelotrichia</taxon>
        <taxon>Erysipelotrichales</taxon>
        <taxon>Erysipelotrichaceae</taxon>
        <taxon>Massilicoli</taxon>
    </lineage>
</organism>
<evidence type="ECO:0000313" key="8">
    <source>
        <dbReference type="Proteomes" id="UP001524435"/>
    </source>
</evidence>
<evidence type="ECO:0000256" key="1">
    <source>
        <dbReference type="ARBA" id="ARBA00004651"/>
    </source>
</evidence>
<protein>
    <submittedName>
        <fullName evidence="7">ABC transporter permease</fullName>
    </submittedName>
</protein>
<keyword evidence="5 6" id="KW-0472">Membrane</keyword>
<gene>
    <name evidence="7" type="ORF">NE663_02095</name>
</gene>
<feature type="transmembrane region" description="Helical" evidence="6">
    <location>
        <begin position="87"/>
        <end position="107"/>
    </location>
</feature>